<dbReference type="InterPro" id="IPR007016">
    <property type="entry name" value="O-antigen_ligase-rel_domated"/>
</dbReference>
<reference evidence="7 8" key="1">
    <citation type="journal article" date="2013" name="Environ. Microbiol.">
        <title>Chloride and organic osmolytes: a hybrid strategy to cope with elevated salinities by the moderately halophilic, chloride-dependent bacterium Halobacillus halophilus.</title>
        <authorList>
            <person name="Saum S.H."/>
            <person name="Pfeiffer F."/>
            <person name="Palm P."/>
            <person name="Rampp M."/>
            <person name="Schuster S.C."/>
            <person name="Muller V."/>
            <person name="Oesterhelt D."/>
        </authorList>
    </citation>
    <scope>NUCLEOTIDE SEQUENCE [LARGE SCALE GENOMIC DNA]</scope>
    <source>
        <strain evidence="8">ATCC 35676 / DSM 2266 / JCM 20832 / KCTC 3685 / LMG 17431 / NBRC 102448 / NCIMB 2269</strain>
    </source>
</reference>
<evidence type="ECO:0000256" key="2">
    <source>
        <dbReference type="ARBA" id="ARBA00022692"/>
    </source>
</evidence>
<feature type="transmembrane region" description="Helical" evidence="5">
    <location>
        <begin position="61"/>
        <end position="81"/>
    </location>
</feature>
<dbReference type="GO" id="GO:0016020">
    <property type="term" value="C:membrane"/>
    <property type="evidence" value="ECO:0007669"/>
    <property type="project" value="UniProtKB-SubCell"/>
</dbReference>
<feature type="transmembrane region" description="Helical" evidence="5">
    <location>
        <begin position="35"/>
        <end position="52"/>
    </location>
</feature>
<keyword evidence="2 5" id="KW-0812">Transmembrane</keyword>
<dbReference type="RefSeq" id="WP_014644644.1">
    <property type="nucleotide sequence ID" value="NC_017668.1"/>
</dbReference>
<keyword evidence="8" id="KW-1185">Reference proteome</keyword>
<feature type="transmembrane region" description="Helical" evidence="5">
    <location>
        <begin position="122"/>
        <end position="139"/>
    </location>
</feature>
<dbReference type="HOGENOM" id="CLU_663336_0_0_9"/>
<sequence>MKLMKSLFSSEFLFAFFLLSSTAKLAVDEWVPVDLTLIFMVLSIVAAIKVTFKNKGVPKKIVLPAILYSFLCLIMLISLFYTPSSSYAITKTLKFMFLTGWSFFGGFLVIRNRQSLRKFLKSFAGITILVSGIVIWNYYNSPVQEELNRLGVDGGSVLGLAKMTAMGSIIVLILYFYGAAKKRVRFFLTGVLGLLLIALLLTGSRMALIAFVLTLFFIAILSIKFSINDIKIKKSVFKFIPLIPLALVGLIPLYRNGTIDTLLMRMQFLFNEQGAANSISERINRYNTSIHMFENDIFKGGGIGSFAIKYSGLDERHYPHNMFLEFMSELGIFGIATFLTLLIAAVWCVISTIRTQVIAPEQISVILLLVFQLFNVNTTGDFNDNRIFFAFLGLTFMIGSYKMIDKSNDYMESINE</sequence>
<comment type="subcellular location">
    <subcellularLocation>
        <location evidence="1">Membrane</location>
        <topology evidence="1">Multi-pass membrane protein</topology>
    </subcellularLocation>
</comment>
<dbReference type="PATRIC" id="fig|866895.3.peg.3454"/>
<evidence type="ECO:0000313" key="7">
    <source>
        <dbReference type="EMBL" id="CCG46759.1"/>
    </source>
</evidence>
<keyword evidence="4 5" id="KW-0472">Membrane</keyword>
<keyword evidence="3 5" id="KW-1133">Transmembrane helix</keyword>
<feature type="transmembrane region" description="Helical" evidence="5">
    <location>
        <begin position="159"/>
        <end position="177"/>
    </location>
</feature>
<feature type="domain" description="O-antigen ligase-related" evidence="6">
    <location>
        <begin position="192"/>
        <end position="339"/>
    </location>
</feature>
<feature type="transmembrane region" description="Helical" evidence="5">
    <location>
        <begin position="386"/>
        <end position="404"/>
    </location>
</feature>
<evidence type="ECO:0000313" key="8">
    <source>
        <dbReference type="Proteomes" id="UP000007397"/>
    </source>
</evidence>
<dbReference type="AlphaFoldDB" id="I0JRI8"/>
<evidence type="ECO:0000259" key="6">
    <source>
        <dbReference type="Pfam" id="PF04932"/>
    </source>
</evidence>
<evidence type="ECO:0000256" key="3">
    <source>
        <dbReference type="ARBA" id="ARBA00022989"/>
    </source>
</evidence>
<protein>
    <submittedName>
        <fullName evidence="7">Polysaccharide polymerase</fullName>
    </submittedName>
</protein>
<accession>I0JRI8</accession>
<dbReference type="InterPro" id="IPR051533">
    <property type="entry name" value="WaaL-like"/>
</dbReference>
<evidence type="ECO:0000256" key="1">
    <source>
        <dbReference type="ARBA" id="ARBA00004141"/>
    </source>
</evidence>
<dbReference type="EMBL" id="HE717023">
    <property type="protein sequence ID" value="CCG46759.1"/>
    <property type="molecule type" value="Genomic_DNA"/>
</dbReference>
<feature type="transmembrane region" description="Helical" evidence="5">
    <location>
        <begin position="236"/>
        <end position="254"/>
    </location>
</feature>
<dbReference type="KEGG" id="hhd:HBHAL_4419"/>
<proteinExistence type="predicted"/>
<gene>
    <name evidence="7" type="ordered locus">HBHAL_4419</name>
</gene>
<evidence type="ECO:0000256" key="5">
    <source>
        <dbReference type="SAM" id="Phobius"/>
    </source>
</evidence>
<dbReference type="PANTHER" id="PTHR37422:SF17">
    <property type="entry name" value="O-ANTIGEN LIGASE"/>
    <property type="match status" value="1"/>
</dbReference>
<feature type="transmembrane region" description="Helical" evidence="5">
    <location>
        <begin position="93"/>
        <end position="110"/>
    </location>
</feature>
<dbReference type="Proteomes" id="UP000007397">
    <property type="component" value="Chromosome"/>
</dbReference>
<feature type="transmembrane region" description="Helical" evidence="5">
    <location>
        <begin position="184"/>
        <end position="201"/>
    </location>
</feature>
<dbReference type="STRING" id="866895.HBHAL_4419"/>
<organism evidence="7 8">
    <name type="scientific">Halobacillus halophilus (strain ATCC 35676 / DSM 2266 / JCM 20832 / KCTC 3685 / LMG 17431 / NBRC 102448 / NCIMB 2269)</name>
    <name type="common">Sporosarcina halophila</name>
    <dbReference type="NCBI Taxonomy" id="866895"/>
    <lineage>
        <taxon>Bacteria</taxon>
        <taxon>Bacillati</taxon>
        <taxon>Bacillota</taxon>
        <taxon>Bacilli</taxon>
        <taxon>Bacillales</taxon>
        <taxon>Bacillaceae</taxon>
        <taxon>Halobacillus</taxon>
    </lineage>
</organism>
<dbReference type="PANTHER" id="PTHR37422">
    <property type="entry name" value="TEICHURONIC ACID BIOSYNTHESIS PROTEIN TUAE"/>
    <property type="match status" value="1"/>
</dbReference>
<name>I0JRI8_HALH3</name>
<dbReference type="Pfam" id="PF04932">
    <property type="entry name" value="Wzy_C"/>
    <property type="match status" value="1"/>
</dbReference>
<feature type="transmembrane region" description="Helical" evidence="5">
    <location>
        <begin position="207"/>
        <end position="227"/>
    </location>
</feature>
<feature type="transmembrane region" description="Helical" evidence="5">
    <location>
        <begin position="330"/>
        <end position="350"/>
    </location>
</feature>
<evidence type="ECO:0000256" key="4">
    <source>
        <dbReference type="ARBA" id="ARBA00023136"/>
    </source>
</evidence>
<dbReference type="eggNOG" id="COG3307">
    <property type="taxonomic scope" value="Bacteria"/>
</dbReference>
<feature type="transmembrane region" description="Helical" evidence="5">
    <location>
        <begin position="357"/>
        <end position="374"/>
    </location>
</feature>